<keyword evidence="6" id="KW-1185">Reference proteome</keyword>
<dbReference type="InterPro" id="IPR036388">
    <property type="entry name" value="WH-like_DNA-bd_sf"/>
</dbReference>
<keyword evidence="2 3" id="KW-0238">DNA-binding</keyword>
<dbReference type="CDD" id="cd00383">
    <property type="entry name" value="trans_reg_C"/>
    <property type="match status" value="1"/>
</dbReference>
<protein>
    <submittedName>
        <fullName evidence="5">Lysine decarboxylase transcriptional regulator, CadC</fullName>
    </submittedName>
</protein>
<dbReference type="InterPro" id="IPR001867">
    <property type="entry name" value="OmpR/PhoB-type_DNA-bd"/>
</dbReference>
<dbReference type="PROSITE" id="PS51755">
    <property type="entry name" value="OMPR_PHOB"/>
    <property type="match status" value="1"/>
</dbReference>
<dbReference type="GO" id="GO:0003677">
    <property type="term" value="F:DNA binding"/>
    <property type="evidence" value="ECO:0007669"/>
    <property type="project" value="UniProtKB-UniRule"/>
</dbReference>
<dbReference type="InterPro" id="IPR000073">
    <property type="entry name" value="AB_hydrolase_1"/>
</dbReference>
<dbReference type="SUPFAM" id="SSF53474">
    <property type="entry name" value="alpha/beta-Hydrolases"/>
    <property type="match status" value="1"/>
</dbReference>
<dbReference type="SMART" id="SM00862">
    <property type="entry name" value="Trans_reg_C"/>
    <property type="match status" value="1"/>
</dbReference>
<sequence length="402" mass="44491">MAVEWSMAYEFSNCLIDPDKHLFVCGGLPVHLEPQVFDLLLLLVDRKGRLVTKDDLVEIVWHGLSVSDATISARINAARRAVGDTGRAQAIIKTVHGRGFQLNVDVRVVAAPAQTPNLARSDTQNIQFACSSHGTRIAFSKSGNGPPLVRVAHWLSHLELDWQSPVWRPLIETLDGKNTLYRYDQRGTGLSSRDLEGADIDAFADDLKAVADANNLERFPIFAASQAVPVAIRFAQRYPRRVSGLVLYGGYAKGRALREATQSDIDEVTVLGLIRAGWGKEDSPFVNAFSTLFMPGATPTQLASFVKMQTETISPENAARLRQIVDRFDVSEVLASIRTPTLVIHAISDAVQPVEQGRILASEIEGARYVSLESRNHVPLPQEETWTKMMHEVQLFLDCLQR</sequence>
<dbReference type="GO" id="GO:0000160">
    <property type="term" value="P:phosphorelay signal transduction system"/>
    <property type="evidence" value="ECO:0007669"/>
    <property type="project" value="InterPro"/>
</dbReference>
<keyword evidence="1" id="KW-0378">Hydrolase</keyword>
<feature type="DNA-binding region" description="OmpR/PhoB-type" evidence="3">
    <location>
        <begin position="6"/>
        <end position="104"/>
    </location>
</feature>
<evidence type="ECO:0000256" key="2">
    <source>
        <dbReference type="ARBA" id="ARBA00023125"/>
    </source>
</evidence>
<dbReference type="PANTHER" id="PTHR43798">
    <property type="entry name" value="MONOACYLGLYCEROL LIPASE"/>
    <property type="match status" value="1"/>
</dbReference>
<organism evidence="5 6">
    <name type="scientific">Primorskyibacter flagellatus</name>
    <dbReference type="NCBI Taxonomy" id="1387277"/>
    <lineage>
        <taxon>Bacteria</taxon>
        <taxon>Pseudomonadati</taxon>
        <taxon>Pseudomonadota</taxon>
        <taxon>Alphaproteobacteria</taxon>
        <taxon>Rhodobacterales</taxon>
        <taxon>Roseobacteraceae</taxon>
        <taxon>Primorskyibacter</taxon>
    </lineage>
</organism>
<dbReference type="InterPro" id="IPR029058">
    <property type="entry name" value="AB_hydrolase_fold"/>
</dbReference>
<evidence type="ECO:0000313" key="6">
    <source>
        <dbReference type="Proteomes" id="UP000192330"/>
    </source>
</evidence>
<dbReference type="InterPro" id="IPR016032">
    <property type="entry name" value="Sig_transdc_resp-reg_C-effctor"/>
</dbReference>
<dbReference type="GO" id="GO:0016787">
    <property type="term" value="F:hydrolase activity"/>
    <property type="evidence" value="ECO:0007669"/>
    <property type="project" value="UniProtKB-KW"/>
</dbReference>
<dbReference type="PANTHER" id="PTHR43798:SF31">
    <property type="entry name" value="AB HYDROLASE SUPERFAMILY PROTEIN YCLE"/>
    <property type="match status" value="1"/>
</dbReference>
<name>A0A1W2DR01_9RHOB</name>
<reference evidence="5 6" key="1">
    <citation type="submission" date="2017-04" db="EMBL/GenBank/DDBJ databases">
        <authorList>
            <person name="Afonso C.L."/>
            <person name="Miller P.J."/>
            <person name="Scott M.A."/>
            <person name="Spackman E."/>
            <person name="Goraichik I."/>
            <person name="Dimitrov K.M."/>
            <person name="Suarez D.L."/>
            <person name="Swayne D.E."/>
        </authorList>
    </citation>
    <scope>NUCLEOTIDE SEQUENCE [LARGE SCALE GENOMIC DNA]</scope>
    <source>
        <strain evidence="5 6">CGMCC 1.12644</strain>
    </source>
</reference>
<dbReference type="STRING" id="1387277.SAMN06295998_1179"/>
<gene>
    <name evidence="5" type="ORF">SAMN06295998_1179</name>
</gene>
<evidence type="ECO:0000256" key="1">
    <source>
        <dbReference type="ARBA" id="ARBA00022801"/>
    </source>
</evidence>
<proteinExistence type="predicted"/>
<dbReference type="Proteomes" id="UP000192330">
    <property type="component" value="Unassembled WGS sequence"/>
</dbReference>
<evidence type="ECO:0000259" key="4">
    <source>
        <dbReference type="PROSITE" id="PS51755"/>
    </source>
</evidence>
<dbReference type="Gene3D" id="1.10.10.10">
    <property type="entry name" value="Winged helix-like DNA-binding domain superfamily/Winged helix DNA-binding domain"/>
    <property type="match status" value="1"/>
</dbReference>
<dbReference type="Pfam" id="PF00561">
    <property type="entry name" value="Abhydrolase_1"/>
    <property type="match status" value="1"/>
</dbReference>
<dbReference type="InterPro" id="IPR050266">
    <property type="entry name" value="AB_hydrolase_sf"/>
</dbReference>
<feature type="domain" description="OmpR/PhoB-type" evidence="4">
    <location>
        <begin position="6"/>
        <end position="104"/>
    </location>
</feature>
<dbReference type="OrthoDB" id="7267294at2"/>
<dbReference type="Gene3D" id="3.40.50.1820">
    <property type="entry name" value="alpha/beta hydrolase"/>
    <property type="match status" value="1"/>
</dbReference>
<dbReference type="GO" id="GO:0006355">
    <property type="term" value="P:regulation of DNA-templated transcription"/>
    <property type="evidence" value="ECO:0007669"/>
    <property type="project" value="InterPro"/>
</dbReference>
<evidence type="ECO:0000313" key="5">
    <source>
        <dbReference type="EMBL" id="SMC99871.1"/>
    </source>
</evidence>
<dbReference type="SUPFAM" id="SSF46894">
    <property type="entry name" value="C-terminal effector domain of the bipartite response regulators"/>
    <property type="match status" value="1"/>
</dbReference>
<evidence type="ECO:0000256" key="3">
    <source>
        <dbReference type="PROSITE-ProRule" id="PRU01091"/>
    </source>
</evidence>
<accession>A0A1W2DR01</accession>
<dbReference type="AlphaFoldDB" id="A0A1W2DR01"/>
<dbReference type="GO" id="GO:0016020">
    <property type="term" value="C:membrane"/>
    <property type="evidence" value="ECO:0007669"/>
    <property type="project" value="TreeGrafter"/>
</dbReference>
<dbReference type="EMBL" id="FWYD01000017">
    <property type="protein sequence ID" value="SMC99871.1"/>
    <property type="molecule type" value="Genomic_DNA"/>
</dbReference>
<dbReference type="Pfam" id="PF00486">
    <property type="entry name" value="Trans_reg_C"/>
    <property type="match status" value="1"/>
</dbReference>